<evidence type="ECO:0000256" key="4">
    <source>
        <dbReference type="ARBA" id="ARBA00023125"/>
    </source>
</evidence>
<organism evidence="8 9">
    <name type="scientific">Ottowia beijingensis</name>
    <dbReference type="NCBI Taxonomy" id="1207057"/>
    <lineage>
        <taxon>Bacteria</taxon>
        <taxon>Pseudomonadati</taxon>
        <taxon>Pseudomonadota</taxon>
        <taxon>Betaproteobacteria</taxon>
        <taxon>Burkholderiales</taxon>
        <taxon>Comamonadaceae</taxon>
        <taxon>Ottowia</taxon>
    </lineage>
</organism>
<dbReference type="PANTHER" id="PTHR48111:SF1">
    <property type="entry name" value="TWO-COMPONENT RESPONSE REGULATOR ORR33"/>
    <property type="match status" value="1"/>
</dbReference>
<evidence type="ECO:0000256" key="5">
    <source>
        <dbReference type="ARBA" id="ARBA00023163"/>
    </source>
</evidence>
<dbReference type="GO" id="GO:0005829">
    <property type="term" value="C:cytosol"/>
    <property type="evidence" value="ECO:0007669"/>
    <property type="project" value="TreeGrafter"/>
</dbReference>
<accession>A0A853IUI2</accession>
<evidence type="ECO:0000259" key="7">
    <source>
        <dbReference type="PROSITE" id="PS50110"/>
    </source>
</evidence>
<protein>
    <submittedName>
        <fullName evidence="8">Response regulator transcription factor</fullName>
    </submittedName>
</protein>
<keyword evidence="5" id="KW-0804">Transcription</keyword>
<keyword evidence="9" id="KW-1185">Reference proteome</keyword>
<dbReference type="Pfam" id="PF00072">
    <property type="entry name" value="Response_reg"/>
    <property type="match status" value="1"/>
</dbReference>
<evidence type="ECO:0000256" key="2">
    <source>
        <dbReference type="ARBA" id="ARBA00023012"/>
    </source>
</evidence>
<evidence type="ECO:0000313" key="9">
    <source>
        <dbReference type="Proteomes" id="UP000589716"/>
    </source>
</evidence>
<evidence type="ECO:0000256" key="6">
    <source>
        <dbReference type="PROSITE-ProRule" id="PRU00169"/>
    </source>
</evidence>
<dbReference type="CDD" id="cd17574">
    <property type="entry name" value="REC_OmpR"/>
    <property type="match status" value="1"/>
</dbReference>
<dbReference type="GO" id="GO:0006355">
    <property type="term" value="P:regulation of DNA-templated transcription"/>
    <property type="evidence" value="ECO:0007669"/>
    <property type="project" value="TreeGrafter"/>
</dbReference>
<dbReference type="Gene3D" id="3.40.50.2300">
    <property type="match status" value="1"/>
</dbReference>
<keyword evidence="3" id="KW-0805">Transcription regulation</keyword>
<feature type="domain" description="Response regulatory" evidence="7">
    <location>
        <begin position="23"/>
        <end position="140"/>
    </location>
</feature>
<dbReference type="PANTHER" id="PTHR48111">
    <property type="entry name" value="REGULATOR OF RPOS"/>
    <property type="match status" value="1"/>
</dbReference>
<dbReference type="SMART" id="SM00448">
    <property type="entry name" value="REC"/>
    <property type="match status" value="1"/>
</dbReference>
<dbReference type="InterPro" id="IPR039420">
    <property type="entry name" value="WalR-like"/>
</dbReference>
<dbReference type="EMBL" id="JACCKX010000001">
    <property type="protein sequence ID" value="NZA01584.1"/>
    <property type="molecule type" value="Genomic_DNA"/>
</dbReference>
<dbReference type="GO" id="GO:0000976">
    <property type="term" value="F:transcription cis-regulatory region binding"/>
    <property type="evidence" value="ECO:0007669"/>
    <property type="project" value="TreeGrafter"/>
</dbReference>
<dbReference type="PROSITE" id="PS50110">
    <property type="entry name" value="RESPONSE_REGULATORY"/>
    <property type="match status" value="1"/>
</dbReference>
<dbReference type="InterPro" id="IPR011006">
    <property type="entry name" value="CheY-like_superfamily"/>
</dbReference>
<keyword evidence="4" id="KW-0238">DNA-binding</keyword>
<dbReference type="SUPFAM" id="SSF52172">
    <property type="entry name" value="CheY-like"/>
    <property type="match status" value="1"/>
</dbReference>
<keyword evidence="1 6" id="KW-0597">Phosphoprotein</keyword>
<comment type="caution">
    <text evidence="8">The sequence shown here is derived from an EMBL/GenBank/DDBJ whole genome shotgun (WGS) entry which is preliminary data.</text>
</comment>
<dbReference type="InterPro" id="IPR001789">
    <property type="entry name" value="Sig_transdc_resp-reg_receiver"/>
</dbReference>
<evidence type="ECO:0000256" key="1">
    <source>
        <dbReference type="ARBA" id="ARBA00022553"/>
    </source>
</evidence>
<dbReference type="AlphaFoldDB" id="A0A853IUI2"/>
<dbReference type="GO" id="GO:0032993">
    <property type="term" value="C:protein-DNA complex"/>
    <property type="evidence" value="ECO:0007669"/>
    <property type="project" value="TreeGrafter"/>
</dbReference>
<dbReference type="Proteomes" id="UP000589716">
    <property type="component" value="Unassembled WGS sequence"/>
</dbReference>
<dbReference type="RefSeq" id="WP_180550041.1">
    <property type="nucleotide sequence ID" value="NZ_DAIPTI010000002.1"/>
</dbReference>
<gene>
    <name evidence="8" type="ORF">H0I39_07080</name>
</gene>
<proteinExistence type="predicted"/>
<sequence length="145" mass="15965">MTPEQASAPHGSPPAASADRGLQVLMVEDDGLAADMLRFILEREGYVVTHAADGRLARQAIEQSAPPALAVLDIDLPYHDGFELIETIRADARWRDVPILMLSSKGTELDIARALDAGADDFIVKPFQLEELKARVRRRIRVARP</sequence>
<evidence type="ECO:0000313" key="8">
    <source>
        <dbReference type="EMBL" id="NZA01584.1"/>
    </source>
</evidence>
<name>A0A853IUI2_9BURK</name>
<feature type="modified residue" description="4-aspartylphosphate" evidence="6">
    <location>
        <position position="73"/>
    </location>
</feature>
<reference evidence="8 9" key="1">
    <citation type="submission" date="2020-07" db="EMBL/GenBank/DDBJ databases">
        <authorList>
            <person name="Maaloum M."/>
        </authorList>
    </citation>
    <scope>NUCLEOTIDE SEQUENCE [LARGE SCALE GENOMIC DNA]</scope>
    <source>
        <strain evidence="8 9">GCS-AN-3</strain>
    </source>
</reference>
<keyword evidence="2" id="KW-0902">Two-component regulatory system</keyword>
<dbReference type="GO" id="GO:0000156">
    <property type="term" value="F:phosphorelay response regulator activity"/>
    <property type="evidence" value="ECO:0007669"/>
    <property type="project" value="TreeGrafter"/>
</dbReference>
<evidence type="ECO:0000256" key="3">
    <source>
        <dbReference type="ARBA" id="ARBA00023015"/>
    </source>
</evidence>